<reference evidence="3 4" key="1">
    <citation type="submission" date="2015-11" db="EMBL/GenBank/DDBJ databases">
        <title>Genomic analysis of 38 Legionella species identifies large and diverse effector repertoires.</title>
        <authorList>
            <person name="Burstein D."/>
            <person name="Amaro F."/>
            <person name="Zusman T."/>
            <person name="Lifshitz Z."/>
            <person name="Cohen O."/>
            <person name="Gilbert J.A."/>
            <person name="Pupko T."/>
            <person name="Shuman H.A."/>
            <person name="Segal G."/>
        </authorList>
    </citation>
    <scope>NUCLEOTIDE SEQUENCE [LARGE SCALE GENOMIC DNA]</scope>
    <source>
        <strain evidence="3 4">WIGA</strain>
    </source>
</reference>
<keyword evidence="1" id="KW-0812">Transmembrane</keyword>
<dbReference type="SUPFAM" id="SSF53649">
    <property type="entry name" value="Alkaline phosphatase-like"/>
    <property type="match status" value="1"/>
</dbReference>
<feature type="transmembrane region" description="Helical" evidence="1">
    <location>
        <begin position="93"/>
        <end position="111"/>
    </location>
</feature>
<gene>
    <name evidence="3" type="ORF">Lboz_1246</name>
</gene>
<keyword evidence="1" id="KW-1133">Transmembrane helix</keyword>
<accession>A0A0W0RU46</accession>
<dbReference type="OrthoDB" id="681113at2"/>
<proteinExistence type="predicted"/>
<name>A0A0W0RU46_LEGBO</name>
<dbReference type="Gene3D" id="3.40.720.10">
    <property type="entry name" value="Alkaline Phosphatase, subunit A"/>
    <property type="match status" value="1"/>
</dbReference>
<keyword evidence="1" id="KW-0472">Membrane</keyword>
<dbReference type="Pfam" id="PF00884">
    <property type="entry name" value="Sulfatase"/>
    <property type="match status" value="1"/>
</dbReference>
<dbReference type="InterPro" id="IPR017850">
    <property type="entry name" value="Alkaline_phosphatase_core_sf"/>
</dbReference>
<feature type="transmembrane region" description="Helical" evidence="1">
    <location>
        <begin position="118"/>
        <end position="139"/>
    </location>
</feature>
<evidence type="ECO:0000259" key="2">
    <source>
        <dbReference type="Pfam" id="PF00884"/>
    </source>
</evidence>
<dbReference type="PATRIC" id="fig|447.4.peg.1330"/>
<evidence type="ECO:0000313" key="3">
    <source>
        <dbReference type="EMBL" id="KTC74570.1"/>
    </source>
</evidence>
<evidence type="ECO:0000256" key="1">
    <source>
        <dbReference type="SAM" id="Phobius"/>
    </source>
</evidence>
<dbReference type="AlphaFoldDB" id="A0A0W0RU46"/>
<protein>
    <submittedName>
        <fullName evidence="3">Sulfatase</fullName>
    </submittedName>
</protein>
<evidence type="ECO:0000313" key="4">
    <source>
        <dbReference type="Proteomes" id="UP000054695"/>
    </source>
</evidence>
<feature type="transmembrane region" description="Helical" evidence="1">
    <location>
        <begin position="66"/>
        <end position="87"/>
    </location>
</feature>
<dbReference type="RefSeq" id="WP_058458917.1">
    <property type="nucleotide sequence ID" value="NZ_CAAAIY010000008.1"/>
</dbReference>
<dbReference type="STRING" id="447.Lboz_1246"/>
<keyword evidence="4" id="KW-1185">Reference proteome</keyword>
<dbReference type="EMBL" id="LNXU01000014">
    <property type="protein sequence ID" value="KTC74570.1"/>
    <property type="molecule type" value="Genomic_DNA"/>
</dbReference>
<feature type="domain" description="Sulfatase N-terminal" evidence="2">
    <location>
        <begin position="207"/>
        <end position="433"/>
    </location>
</feature>
<feature type="transmembrane region" description="Helical" evidence="1">
    <location>
        <begin position="9"/>
        <end position="28"/>
    </location>
</feature>
<feature type="transmembrane region" description="Helical" evidence="1">
    <location>
        <begin position="40"/>
        <end position="59"/>
    </location>
</feature>
<comment type="caution">
    <text evidence="3">The sequence shown here is derived from an EMBL/GenBank/DDBJ whole genome shotgun (WGS) entry which is preliminary data.</text>
</comment>
<dbReference type="Proteomes" id="UP000054695">
    <property type="component" value="Unassembled WGS sequence"/>
</dbReference>
<organism evidence="3 4">
    <name type="scientific">Legionella bozemanae</name>
    <name type="common">Fluoribacter bozemanae</name>
    <dbReference type="NCBI Taxonomy" id="447"/>
    <lineage>
        <taxon>Bacteria</taxon>
        <taxon>Pseudomonadati</taxon>
        <taxon>Pseudomonadota</taxon>
        <taxon>Gammaproteobacteria</taxon>
        <taxon>Legionellales</taxon>
        <taxon>Legionellaceae</taxon>
        <taxon>Legionella</taxon>
    </lineage>
</organism>
<dbReference type="InterPro" id="IPR000917">
    <property type="entry name" value="Sulfatase_N"/>
</dbReference>
<sequence>MLDTLYKNWRYLFITAFFLTALLTAFLADNSINILSPEALFSYLILMLLSLIPGCIMVFASVHIRILTATFLVLLFIISQIKSFPVLPYGLKYRYVILLAAIFIACIFYYLRHYLDKLLFVFFGTLWVGSFFISKHPLLTVQNFNQTKNHTNLNLPPYIEVVLDEHIGLEGISPKDDQNNLASVLKDKYINLGFRVYGKAYSRDFRSLASFASFLNFKPIDNLKDYILHNYEEDRHILTQNALFETLSNKGYDINIIQSSYLDLCAKNKNFNLVKCITYKHTAPVPVNPVLSSSTKSIAILEQVFSKLRFNFSKIKKSKIWSMLHLPQSENQSILTPSTATYQAFNEVEKLAKTVQVNNAYFIHLLLPHAPYVFNKNCEYIGESQNKTKAYFEQLECTHKLIGAFLKTLETNQNTKNSIIVIHGDHGSRIEEPDIRLNYKFTPENIIKNYSAFFVVKNSFNEPGYDLAALPLDFLLKNIFTKIERPTPDSIKKTIYLRSGKDFDLGKRIMPNFSNGIVLTQSIKKA</sequence>